<dbReference type="GO" id="GO:0004821">
    <property type="term" value="F:histidine-tRNA ligase activity"/>
    <property type="evidence" value="ECO:0007669"/>
    <property type="project" value="UniProtKB-UniRule"/>
</dbReference>
<keyword evidence="7 11" id="KW-0067">ATP-binding</keyword>
<evidence type="ECO:0000313" key="14">
    <source>
        <dbReference type="EMBL" id="BCO06886.1"/>
    </source>
</evidence>
<evidence type="ECO:0000256" key="3">
    <source>
        <dbReference type="ARBA" id="ARBA00011738"/>
    </source>
</evidence>
<dbReference type="GO" id="GO:0016740">
    <property type="term" value="F:transferase activity"/>
    <property type="evidence" value="ECO:0007669"/>
    <property type="project" value="UniProtKB-ARBA"/>
</dbReference>
<evidence type="ECO:0000313" key="16">
    <source>
        <dbReference type="Proteomes" id="UP000191806"/>
    </source>
</evidence>
<evidence type="ECO:0000256" key="11">
    <source>
        <dbReference type="HAMAP-Rule" id="MF_00127"/>
    </source>
</evidence>
<feature type="binding site" evidence="12">
    <location>
        <position position="132"/>
    </location>
    <ligand>
        <name>L-histidine</name>
        <dbReference type="ChEBI" id="CHEBI:57595"/>
    </ligand>
</feature>
<evidence type="ECO:0000256" key="9">
    <source>
        <dbReference type="ARBA" id="ARBA00023146"/>
    </source>
</evidence>
<dbReference type="EMBL" id="CP015899">
    <property type="protein sequence ID" value="WMF94322.1"/>
    <property type="molecule type" value="Genomic_DNA"/>
</dbReference>
<dbReference type="GO" id="GO:0006427">
    <property type="term" value="P:histidyl-tRNA aminoacylation"/>
    <property type="evidence" value="ECO:0007669"/>
    <property type="project" value="UniProtKB-UniRule"/>
</dbReference>
<dbReference type="PROSITE" id="PS50862">
    <property type="entry name" value="AA_TRNA_LIGASE_II"/>
    <property type="match status" value="1"/>
</dbReference>
<organism evidence="15 16">
    <name type="scientific">Lactococcus lactis subsp. cremoris</name>
    <name type="common">Streptococcus cremoris</name>
    <dbReference type="NCBI Taxonomy" id="1359"/>
    <lineage>
        <taxon>Bacteria</taxon>
        <taxon>Bacillati</taxon>
        <taxon>Bacillota</taxon>
        <taxon>Bacilli</taxon>
        <taxon>Lactobacillales</taxon>
        <taxon>Streptococcaceae</taxon>
        <taxon>Lactococcus</taxon>
    </lineage>
</organism>
<dbReference type="Proteomes" id="UP000595253">
    <property type="component" value="Chromosome"/>
</dbReference>
<feature type="binding site" evidence="12">
    <location>
        <begin position="263"/>
        <end position="264"/>
    </location>
    <ligand>
        <name>L-histidine</name>
        <dbReference type="ChEBI" id="CHEBI:57595"/>
    </ligand>
</feature>
<evidence type="ECO:0000313" key="17">
    <source>
        <dbReference type="Proteomes" id="UP000595253"/>
    </source>
</evidence>
<evidence type="ECO:0000313" key="15">
    <source>
        <dbReference type="EMBL" id="WMF94322.1"/>
    </source>
</evidence>
<evidence type="ECO:0000256" key="7">
    <source>
        <dbReference type="ARBA" id="ARBA00022840"/>
    </source>
</evidence>
<dbReference type="HAMAP" id="MF_00127">
    <property type="entry name" value="His_tRNA_synth"/>
    <property type="match status" value="1"/>
</dbReference>
<feature type="binding site" evidence="12">
    <location>
        <position position="259"/>
    </location>
    <ligand>
        <name>L-histidine</name>
        <dbReference type="ChEBI" id="CHEBI:57595"/>
    </ligand>
</feature>
<reference evidence="15" key="3">
    <citation type="submission" date="2023-03" db="EMBL/GenBank/DDBJ databases">
        <authorList>
            <person name="McDonnell B."/>
        </authorList>
    </citation>
    <scope>NUCLEOTIDE SEQUENCE</scope>
    <source>
        <strain evidence="15">JM1</strain>
    </source>
</reference>
<keyword evidence="4 11" id="KW-0963">Cytoplasm</keyword>
<evidence type="ECO:0000256" key="12">
    <source>
        <dbReference type="PIRSR" id="PIRSR001549-1"/>
    </source>
</evidence>
<keyword evidence="5 11" id="KW-0436">Ligase</keyword>
<gene>
    <name evidence="11 15" type="primary">hisS</name>
    <name evidence="14" type="ORF">LLC_21260</name>
    <name evidence="15" type="ORF">LLJM1_02845</name>
</gene>
<dbReference type="Gene3D" id="3.30.930.10">
    <property type="entry name" value="Bira Bifunctional Protein, Domain 2"/>
    <property type="match status" value="1"/>
</dbReference>
<evidence type="ECO:0000256" key="4">
    <source>
        <dbReference type="ARBA" id="ARBA00022490"/>
    </source>
</evidence>
<proteinExistence type="inferred from homology"/>
<comment type="subcellular location">
    <subcellularLocation>
        <location evidence="1 11">Cytoplasm</location>
    </subcellularLocation>
</comment>
<comment type="similarity">
    <text evidence="2 11">Belongs to the class-II aminoacyl-tRNA synthetase family.</text>
</comment>
<comment type="subunit">
    <text evidence="3 11">Homodimer.</text>
</comment>
<dbReference type="PANTHER" id="PTHR43707">
    <property type="entry name" value="HISTIDYL-TRNA SYNTHETASE"/>
    <property type="match status" value="1"/>
</dbReference>
<dbReference type="SUPFAM" id="SSF52954">
    <property type="entry name" value="Class II aaRS ABD-related"/>
    <property type="match status" value="1"/>
</dbReference>
<feature type="binding site" evidence="12">
    <location>
        <begin position="81"/>
        <end position="83"/>
    </location>
    <ligand>
        <name>L-histidine</name>
        <dbReference type="ChEBI" id="CHEBI:57595"/>
    </ligand>
</feature>
<feature type="domain" description="Aminoacyl-transfer RNA synthetases class-II family profile" evidence="13">
    <location>
        <begin position="8"/>
        <end position="325"/>
    </location>
</feature>
<dbReference type="InterPro" id="IPR015807">
    <property type="entry name" value="His-tRNA-ligase"/>
</dbReference>
<dbReference type="Pfam" id="PF13393">
    <property type="entry name" value="tRNA-synt_His"/>
    <property type="match status" value="1"/>
</dbReference>
<dbReference type="Gene3D" id="3.40.50.800">
    <property type="entry name" value="Anticodon-binding domain"/>
    <property type="match status" value="1"/>
</dbReference>
<dbReference type="RefSeq" id="WP_021165075.1">
    <property type="nucleotide sequence ID" value="NZ_AP018499.1"/>
</dbReference>
<protein>
    <recommendedName>
        <fullName evidence="11">Histidine--tRNA ligase</fullName>
        <ecNumber evidence="11">6.1.1.21</ecNumber>
    </recommendedName>
    <alternativeName>
        <fullName evidence="11">Histidyl-tRNA synthetase</fullName>
        <shortName evidence="11">HisRS</shortName>
    </alternativeName>
</protein>
<sequence length="430" mass="48987">MKLQKPKGTADLLPAETAKWQYIEEIARGVFNDYNFKEIRTPMFESYELFSRATGETSDIVTKEMYDFEDKGGRHIALRPEGTASAVRAYIENKLYAPEVVKPVKLWYDAPMFRYERPQSGRLRQFHQFGVECLGLKNSAVDVEIIAMADTLFRQLGISGVKLSLNTLGDMESRKAYRQALIDYLTPFENQLSEDSRRRLNENPLRVLDSKEAEDIAIVKNAPAILDYLNETSKAYFEEVKALLEALNIEYTIDSNMVRGLDYYNDTIFEFIVNFDGKELTVCGGGRYDGLVEYFDGPATPAFGFGLGIERLLMIAEKQEINFIPEETLDVYIAVMGEKANLEATKLAESLREQAFKVERDFSNRKLGAQFKIAEKLGAELIITLGEDEVRTGQIKVKHNQTRKQVETTLKAVHESFAPIFEEIYADEIN</sequence>
<dbReference type="Proteomes" id="UP000191806">
    <property type="component" value="Chromosome"/>
</dbReference>
<evidence type="ECO:0000259" key="13">
    <source>
        <dbReference type="PROSITE" id="PS50862"/>
    </source>
</evidence>
<dbReference type="AlphaFoldDB" id="A0AAF0P4F2"/>
<dbReference type="NCBIfam" id="TIGR00442">
    <property type="entry name" value="hisS"/>
    <property type="match status" value="1"/>
</dbReference>
<evidence type="ECO:0000256" key="1">
    <source>
        <dbReference type="ARBA" id="ARBA00004496"/>
    </source>
</evidence>
<name>A0AAF0P4F2_LACLC</name>
<feature type="binding site" evidence="12">
    <location>
        <position position="114"/>
    </location>
    <ligand>
        <name>L-histidine</name>
        <dbReference type="ChEBI" id="CHEBI:57595"/>
    </ligand>
</feature>
<dbReference type="InterPro" id="IPR033656">
    <property type="entry name" value="HisRS_anticodon"/>
</dbReference>
<dbReference type="GO" id="GO:0005737">
    <property type="term" value="C:cytoplasm"/>
    <property type="evidence" value="ECO:0007669"/>
    <property type="project" value="UniProtKB-SubCell"/>
</dbReference>
<dbReference type="PIRSF" id="PIRSF001549">
    <property type="entry name" value="His-tRNA_synth"/>
    <property type="match status" value="1"/>
</dbReference>
<comment type="catalytic activity">
    <reaction evidence="10 11">
        <text>tRNA(His) + L-histidine + ATP = L-histidyl-tRNA(His) + AMP + diphosphate + H(+)</text>
        <dbReference type="Rhea" id="RHEA:17313"/>
        <dbReference type="Rhea" id="RHEA-COMP:9665"/>
        <dbReference type="Rhea" id="RHEA-COMP:9689"/>
        <dbReference type="ChEBI" id="CHEBI:15378"/>
        <dbReference type="ChEBI" id="CHEBI:30616"/>
        <dbReference type="ChEBI" id="CHEBI:33019"/>
        <dbReference type="ChEBI" id="CHEBI:57595"/>
        <dbReference type="ChEBI" id="CHEBI:78442"/>
        <dbReference type="ChEBI" id="CHEBI:78527"/>
        <dbReference type="ChEBI" id="CHEBI:456215"/>
        <dbReference type="EC" id="6.1.1.21"/>
    </reaction>
</comment>
<reference evidence="15 16" key="1">
    <citation type="journal article" date="2017" name="BMC Genomics">
        <title>Comparative and functional genomics of the Lactococcus lactis taxon; insights into evolution and niche adaptation.</title>
        <authorList>
            <person name="Kelleher P."/>
            <person name="Bottacini F."/>
            <person name="Mahony J."/>
            <person name="Kilcawley K.N."/>
            <person name="van Sinderen D."/>
        </authorList>
    </citation>
    <scope>NUCLEOTIDE SEQUENCE [LARGE SCALE GENOMIC DNA]</scope>
    <source>
        <strain evidence="15 16">JM1</strain>
    </source>
</reference>
<dbReference type="CDD" id="cd00773">
    <property type="entry name" value="HisRS-like_core"/>
    <property type="match status" value="1"/>
</dbReference>
<evidence type="ECO:0000256" key="2">
    <source>
        <dbReference type="ARBA" id="ARBA00008226"/>
    </source>
</evidence>
<evidence type="ECO:0000256" key="8">
    <source>
        <dbReference type="ARBA" id="ARBA00022917"/>
    </source>
</evidence>
<dbReference type="GO" id="GO:0140096">
    <property type="term" value="F:catalytic activity, acting on a protein"/>
    <property type="evidence" value="ECO:0007669"/>
    <property type="project" value="UniProtKB-ARBA"/>
</dbReference>
<keyword evidence="8 11" id="KW-0648">Protein biosynthesis</keyword>
<dbReference type="InterPro" id="IPR006195">
    <property type="entry name" value="aa-tRNA-synth_II"/>
</dbReference>
<dbReference type="InterPro" id="IPR041715">
    <property type="entry name" value="HisRS-like_core"/>
</dbReference>
<reference evidence="14 17" key="2">
    <citation type="submission" date="2020-12" db="EMBL/GenBank/DDBJ databases">
        <title>Complete genome sequence of lactococcus lactis subsp. cremoris strain EPSC and strain G3-2.</title>
        <authorList>
            <person name="Kita K."/>
            <person name="Ishikawa S."/>
        </authorList>
    </citation>
    <scope>NUCLEOTIDE SEQUENCE [LARGE SCALE GENOMIC DNA]</scope>
    <source>
        <strain evidence="14 17">EPSC</strain>
    </source>
</reference>
<dbReference type="CDD" id="cd00859">
    <property type="entry name" value="HisRS_anticodon"/>
    <property type="match status" value="1"/>
</dbReference>
<dbReference type="InterPro" id="IPR004154">
    <property type="entry name" value="Anticodon-bd"/>
</dbReference>
<dbReference type="InterPro" id="IPR045864">
    <property type="entry name" value="aa-tRNA-synth_II/BPL/LPL"/>
</dbReference>
<dbReference type="FunFam" id="3.30.930.10:FF:000005">
    <property type="entry name" value="Histidine--tRNA ligase"/>
    <property type="match status" value="1"/>
</dbReference>
<evidence type="ECO:0000256" key="5">
    <source>
        <dbReference type="ARBA" id="ARBA00022598"/>
    </source>
</evidence>
<dbReference type="Pfam" id="PF03129">
    <property type="entry name" value="HGTP_anticodon"/>
    <property type="match status" value="1"/>
</dbReference>
<dbReference type="PANTHER" id="PTHR43707:SF1">
    <property type="entry name" value="HISTIDINE--TRNA LIGASE, MITOCHONDRIAL-RELATED"/>
    <property type="match status" value="1"/>
</dbReference>
<dbReference type="GO" id="GO:0005524">
    <property type="term" value="F:ATP binding"/>
    <property type="evidence" value="ECO:0007669"/>
    <property type="project" value="UniProtKB-UniRule"/>
</dbReference>
<keyword evidence="6 11" id="KW-0547">Nucleotide-binding</keyword>
<dbReference type="InterPro" id="IPR036621">
    <property type="entry name" value="Anticodon-bd_dom_sf"/>
</dbReference>
<dbReference type="SUPFAM" id="SSF55681">
    <property type="entry name" value="Class II aaRS and biotin synthetases"/>
    <property type="match status" value="1"/>
</dbReference>
<feature type="binding site" evidence="12">
    <location>
        <position position="128"/>
    </location>
    <ligand>
        <name>L-histidine</name>
        <dbReference type="ChEBI" id="CHEBI:57595"/>
    </ligand>
</feature>
<accession>A0AAF0P4F2</accession>
<dbReference type="EC" id="6.1.1.21" evidence="11"/>
<evidence type="ECO:0000256" key="10">
    <source>
        <dbReference type="ARBA" id="ARBA00047639"/>
    </source>
</evidence>
<dbReference type="InterPro" id="IPR004516">
    <property type="entry name" value="HisRS/HisZ"/>
</dbReference>
<keyword evidence="9 11" id="KW-0030">Aminoacyl-tRNA synthetase</keyword>
<evidence type="ECO:0000256" key="6">
    <source>
        <dbReference type="ARBA" id="ARBA00022741"/>
    </source>
</evidence>
<dbReference type="EMBL" id="AP024222">
    <property type="protein sequence ID" value="BCO06886.1"/>
    <property type="molecule type" value="Genomic_DNA"/>
</dbReference>